<dbReference type="InterPro" id="IPR001214">
    <property type="entry name" value="SET_dom"/>
</dbReference>
<feature type="region of interest" description="Disordered" evidence="8">
    <location>
        <begin position="88"/>
        <end position="117"/>
    </location>
</feature>
<keyword evidence="4" id="KW-0862">Zinc</keyword>
<keyword evidence="2" id="KW-0677">Repeat</keyword>
<dbReference type="SUPFAM" id="SSF82199">
    <property type="entry name" value="SET domain"/>
    <property type="match status" value="1"/>
</dbReference>
<dbReference type="InterPro" id="IPR036236">
    <property type="entry name" value="Znf_C2H2_sf"/>
</dbReference>
<evidence type="ECO:0000256" key="4">
    <source>
        <dbReference type="ARBA" id="ARBA00022833"/>
    </source>
</evidence>
<accession>A0A9P0CIC7</accession>
<feature type="domain" description="C2H2-type" evidence="9">
    <location>
        <begin position="429"/>
        <end position="456"/>
    </location>
</feature>
<proteinExistence type="inferred from homology"/>
<comment type="similarity">
    <text evidence="6">Belongs to the snail C2H2-type zinc-finger protein family.</text>
</comment>
<dbReference type="AlphaFoldDB" id="A0A9P0CIC7"/>
<evidence type="ECO:0000313" key="12">
    <source>
        <dbReference type="Proteomes" id="UP001153636"/>
    </source>
</evidence>
<dbReference type="OrthoDB" id="8187426at2759"/>
<dbReference type="Pfam" id="PF21549">
    <property type="entry name" value="PRDM2_PR"/>
    <property type="match status" value="1"/>
</dbReference>
<dbReference type="GO" id="GO:0008757">
    <property type="term" value="F:S-adenosylmethionine-dependent methyltransferase activity"/>
    <property type="evidence" value="ECO:0007669"/>
    <property type="project" value="UniProtKB-ARBA"/>
</dbReference>
<dbReference type="PROSITE" id="PS00028">
    <property type="entry name" value="ZINC_FINGER_C2H2_1"/>
    <property type="match status" value="4"/>
</dbReference>
<evidence type="ECO:0000256" key="3">
    <source>
        <dbReference type="ARBA" id="ARBA00022771"/>
    </source>
</evidence>
<gene>
    <name evidence="11" type="ORF">PSYICH_LOCUS4736</name>
</gene>
<evidence type="ECO:0000256" key="6">
    <source>
        <dbReference type="ARBA" id="ARBA00037948"/>
    </source>
</evidence>
<protein>
    <recommendedName>
        <fullName evidence="13">Histone-lysine N-methyltransferase PRDM9</fullName>
    </recommendedName>
</protein>
<dbReference type="GO" id="GO:0000981">
    <property type="term" value="F:DNA-binding transcription factor activity, RNA polymerase II-specific"/>
    <property type="evidence" value="ECO:0007669"/>
    <property type="project" value="TreeGrafter"/>
</dbReference>
<dbReference type="EMBL" id="OV651827">
    <property type="protein sequence ID" value="CAH1103992.1"/>
    <property type="molecule type" value="Genomic_DNA"/>
</dbReference>
<dbReference type="PANTHER" id="PTHR24388:SF104">
    <property type="entry name" value="AT-RICH BINDING PROTEIN-RELATED"/>
    <property type="match status" value="1"/>
</dbReference>
<feature type="domain" description="SET" evidence="10">
    <location>
        <begin position="186"/>
        <end position="291"/>
    </location>
</feature>
<feature type="domain" description="C2H2-type" evidence="9">
    <location>
        <begin position="552"/>
        <end position="580"/>
    </location>
</feature>
<evidence type="ECO:0000313" key="11">
    <source>
        <dbReference type="EMBL" id="CAH1103992.1"/>
    </source>
</evidence>
<dbReference type="PANTHER" id="PTHR24388">
    <property type="entry name" value="ZINC FINGER PROTEIN"/>
    <property type="match status" value="1"/>
</dbReference>
<dbReference type="GO" id="GO:0008170">
    <property type="term" value="F:N-methyltransferase activity"/>
    <property type="evidence" value="ECO:0007669"/>
    <property type="project" value="UniProtKB-ARBA"/>
</dbReference>
<dbReference type="SMART" id="SM00317">
    <property type="entry name" value="SET"/>
    <property type="match status" value="1"/>
</dbReference>
<name>A0A9P0CIC7_9CUCU</name>
<keyword evidence="3 7" id="KW-0863">Zinc-finger</keyword>
<keyword evidence="12" id="KW-1185">Reference proteome</keyword>
<keyword evidence="5" id="KW-0539">Nucleus</keyword>
<evidence type="ECO:0000256" key="5">
    <source>
        <dbReference type="ARBA" id="ARBA00023242"/>
    </source>
</evidence>
<dbReference type="GO" id="GO:0008270">
    <property type="term" value="F:zinc ion binding"/>
    <property type="evidence" value="ECO:0007669"/>
    <property type="project" value="UniProtKB-KW"/>
</dbReference>
<dbReference type="Gene3D" id="2.170.270.10">
    <property type="entry name" value="SET domain"/>
    <property type="match status" value="1"/>
</dbReference>
<feature type="compositionally biased region" description="Polar residues" evidence="8">
    <location>
        <begin position="104"/>
        <end position="117"/>
    </location>
</feature>
<dbReference type="SUPFAM" id="SSF57667">
    <property type="entry name" value="beta-beta-alpha zinc fingers"/>
    <property type="match status" value="3"/>
</dbReference>
<dbReference type="PROSITE" id="PS50280">
    <property type="entry name" value="SET"/>
    <property type="match status" value="1"/>
</dbReference>
<feature type="domain" description="C2H2-type" evidence="9">
    <location>
        <begin position="398"/>
        <end position="426"/>
    </location>
</feature>
<dbReference type="Pfam" id="PF00096">
    <property type="entry name" value="zf-C2H2"/>
    <property type="match status" value="2"/>
</dbReference>
<keyword evidence="1" id="KW-0479">Metal-binding</keyword>
<evidence type="ECO:0000256" key="7">
    <source>
        <dbReference type="PROSITE-ProRule" id="PRU00042"/>
    </source>
</evidence>
<dbReference type="FunFam" id="3.30.160.60:FF:000630">
    <property type="entry name" value="Zinc finger protein 180"/>
    <property type="match status" value="1"/>
</dbReference>
<evidence type="ECO:0000259" key="9">
    <source>
        <dbReference type="PROSITE" id="PS50157"/>
    </source>
</evidence>
<dbReference type="InterPro" id="IPR050527">
    <property type="entry name" value="Snail/Krueppel_Znf"/>
</dbReference>
<evidence type="ECO:0000256" key="1">
    <source>
        <dbReference type="ARBA" id="ARBA00022723"/>
    </source>
</evidence>
<dbReference type="PROSITE" id="PS50157">
    <property type="entry name" value="ZINC_FINGER_C2H2_2"/>
    <property type="match status" value="7"/>
</dbReference>
<dbReference type="Proteomes" id="UP001153636">
    <property type="component" value="Chromosome 15"/>
</dbReference>
<organism evidence="11 12">
    <name type="scientific">Psylliodes chrysocephalus</name>
    <dbReference type="NCBI Taxonomy" id="3402493"/>
    <lineage>
        <taxon>Eukaryota</taxon>
        <taxon>Metazoa</taxon>
        <taxon>Ecdysozoa</taxon>
        <taxon>Arthropoda</taxon>
        <taxon>Hexapoda</taxon>
        <taxon>Insecta</taxon>
        <taxon>Pterygota</taxon>
        <taxon>Neoptera</taxon>
        <taxon>Endopterygota</taxon>
        <taxon>Coleoptera</taxon>
        <taxon>Polyphaga</taxon>
        <taxon>Cucujiformia</taxon>
        <taxon>Chrysomeloidea</taxon>
        <taxon>Chrysomelidae</taxon>
        <taxon>Galerucinae</taxon>
        <taxon>Alticini</taxon>
        <taxon>Psylliodes</taxon>
    </lineage>
</organism>
<evidence type="ECO:0000256" key="2">
    <source>
        <dbReference type="ARBA" id="ARBA00022737"/>
    </source>
</evidence>
<dbReference type="GO" id="GO:0000978">
    <property type="term" value="F:RNA polymerase II cis-regulatory region sequence-specific DNA binding"/>
    <property type="evidence" value="ECO:0007669"/>
    <property type="project" value="TreeGrafter"/>
</dbReference>
<dbReference type="Gene3D" id="3.30.160.60">
    <property type="entry name" value="Classic Zinc Finger"/>
    <property type="match status" value="6"/>
</dbReference>
<feature type="domain" description="C2H2-type" evidence="9">
    <location>
        <begin position="524"/>
        <end position="551"/>
    </location>
</feature>
<evidence type="ECO:0008006" key="13">
    <source>
        <dbReference type="Google" id="ProtNLM"/>
    </source>
</evidence>
<dbReference type="SMART" id="SM00355">
    <property type="entry name" value="ZnF_C2H2"/>
    <property type="match status" value="11"/>
</dbReference>
<sequence>MEELLKEESKDVQELIAKYFSPSEWLKIPKSIRFRHLKMSRNYLKINEKWTDFIVNPMPKPEFMKEKEKKTVSKGLKRPITSKIKLPSKMSKLAPKSTPKLAPKSTSTLAPKSTSTVVEKRLPKRNVTRKNYFEDTEPDNDRYVYCDNCEEDYVDYCSKCGMLICLDNIIVPMGITDRARKTVPSGVLEIRKSTIHGLGVFAIKRIQKGVRMGPYEGYITKIEAKKGFAWKLKHGRVIDASDEKNSNYLRYVNCATNVSQQNLIAYQYKGELYYRTFRDILIGEELLVYYGPEFAENLGIDPKKYFEPTEEESQPDFFTCKHCSIGLSTKEYRNTHERFCKFQPNKMKTMDVTNLFICTYCEAGIKTEELLISHEKRCPKNEETIQRKNGANNKNKNYKCDYCDYAATQKSPLTQHVKIIHKKDKAEVYHCNNCDFKTYHKNYLTKHKKRHEGYNSHRFACTSCSKGFIKRFELESHILTNHPENIHLITGEIKYCNLCTYKTLNATHLTKHMFTHTRDINKKYSCSECGYSTNNKNHLKQHILTHGKEQLYLCTECKKRFNQKNQLDAHIVSKHSKNDLLSKSVTNRTYTCDICKYKCTKRANFKNHLATHTGLKSFFCKECKQGFIEKHNLDSHILSKHKNNVLLIKTITSKIHSCHFCDYQTVWTTNIKTHLNTHLKKAYNMFQKKFEGISKGIYSTCKRYKINAPVGDQLEGSY</sequence>
<feature type="domain" description="C2H2-type" evidence="9">
    <location>
        <begin position="618"/>
        <end position="646"/>
    </location>
</feature>
<dbReference type="InterPro" id="IPR046341">
    <property type="entry name" value="SET_dom_sf"/>
</dbReference>
<reference evidence="11" key="1">
    <citation type="submission" date="2022-01" db="EMBL/GenBank/DDBJ databases">
        <authorList>
            <person name="King R."/>
        </authorList>
    </citation>
    <scope>NUCLEOTIDE SEQUENCE</scope>
</reference>
<feature type="domain" description="C2H2-type" evidence="9">
    <location>
        <begin position="590"/>
        <end position="617"/>
    </location>
</feature>
<dbReference type="InterPro" id="IPR013087">
    <property type="entry name" value="Znf_C2H2_type"/>
</dbReference>
<dbReference type="GO" id="GO:0008276">
    <property type="term" value="F:protein methyltransferase activity"/>
    <property type="evidence" value="ECO:0007669"/>
    <property type="project" value="UniProtKB-ARBA"/>
</dbReference>
<evidence type="ECO:0000259" key="10">
    <source>
        <dbReference type="PROSITE" id="PS50280"/>
    </source>
</evidence>
<feature type="domain" description="C2H2-type" evidence="9">
    <location>
        <begin position="459"/>
        <end position="482"/>
    </location>
</feature>
<evidence type="ECO:0000256" key="8">
    <source>
        <dbReference type="SAM" id="MobiDB-lite"/>
    </source>
</evidence>